<dbReference type="EMBL" id="LAZR01054451">
    <property type="protein sequence ID" value="KKK78533.1"/>
    <property type="molecule type" value="Genomic_DNA"/>
</dbReference>
<dbReference type="InterPro" id="IPR019903">
    <property type="entry name" value="RIC_family"/>
</dbReference>
<evidence type="ECO:0000313" key="6">
    <source>
        <dbReference type="EMBL" id="KKK78533.1"/>
    </source>
</evidence>
<dbReference type="InterPro" id="IPR012312">
    <property type="entry name" value="Hemerythrin-like"/>
</dbReference>
<evidence type="ECO:0000256" key="2">
    <source>
        <dbReference type="ARBA" id="ARBA00022490"/>
    </source>
</evidence>
<dbReference type="GO" id="GO:0046872">
    <property type="term" value="F:metal ion binding"/>
    <property type="evidence" value="ECO:0007669"/>
    <property type="project" value="UniProtKB-KW"/>
</dbReference>
<dbReference type="Pfam" id="PF01814">
    <property type="entry name" value="Hemerythrin"/>
    <property type="match status" value="1"/>
</dbReference>
<feature type="domain" description="Hemerythrin-like" evidence="5">
    <location>
        <begin position="80"/>
        <end position="228"/>
    </location>
</feature>
<dbReference type="AlphaFoldDB" id="A0A0F8YAY7"/>
<dbReference type="PANTHER" id="PTHR36438:SF1">
    <property type="entry name" value="IRON-SULFUR CLUSTER REPAIR PROTEIN YTFE"/>
    <property type="match status" value="1"/>
</dbReference>
<name>A0A0F8YAY7_9ZZZZ</name>
<reference evidence="6" key="1">
    <citation type="journal article" date="2015" name="Nature">
        <title>Complex archaea that bridge the gap between prokaryotes and eukaryotes.</title>
        <authorList>
            <person name="Spang A."/>
            <person name="Saw J.H."/>
            <person name="Jorgensen S.L."/>
            <person name="Zaremba-Niedzwiedzka K."/>
            <person name="Martijn J."/>
            <person name="Lind A.E."/>
            <person name="van Eijk R."/>
            <person name="Schleper C."/>
            <person name="Guy L."/>
            <person name="Ettema T.J."/>
        </authorList>
    </citation>
    <scope>NUCLEOTIDE SEQUENCE</scope>
</reference>
<keyword evidence="3" id="KW-0479">Metal-binding</keyword>
<dbReference type="GO" id="GO:0005737">
    <property type="term" value="C:cytoplasm"/>
    <property type="evidence" value="ECO:0007669"/>
    <property type="project" value="UniProtKB-SubCell"/>
</dbReference>
<keyword evidence="2" id="KW-0963">Cytoplasm</keyword>
<keyword evidence="4" id="KW-0408">Iron</keyword>
<dbReference type="Gene3D" id="1.20.120.520">
    <property type="entry name" value="nmb1532 protein domain like"/>
    <property type="match status" value="1"/>
</dbReference>
<dbReference type="PANTHER" id="PTHR36438">
    <property type="entry name" value="IRON-SULFUR CLUSTER REPAIR PROTEIN YTFE"/>
    <property type="match status" value="1"/>
</dbReference>
<proteinExistence type="predicted"/>
<organism evidence="6">
    <name type="scientific">marine sediment metagenome</name>
    <dbReference type="NCBI Taxonomy" id="412755"/>
    <lineage>
        <taxon>unclassified sequences</taxon>
        <taxon>metagenomes</taxon>
        <taxon>ecological metagenomes</taxon>
    </lineage>
</organism>
<evidence type="ECO:0000256" key="4">
    <source>
        <dbReference type="ARBA" id="ARBA00023004"/>
    </source>
</evidence>
<protein>
    <recommendedName>
        <fullName evidence="5">Hemerythrin-like domain-containing protein</fullName>
    </recommendedName>
</protein>
<evidence type="ECO:0000256" key="3">
    <source>
        <dbReference type="ARBA" id="ARBA00022723"/>
    </source>
</evidence>
<comment type="caution">
    <text evidence="6">The sequence shown here is derived from an EMBL/GenBank/DDBJ whole genome shotgun (WGS) entry which is preliminary data.</text>
</comment>
<evidence type="ECO:0000259" key="5">
    <source>
        <dbReference type="Pfam" id="PF01814"/>
    </source>
</evidence>
<sequence>MTRTEIIDRDMKMSDIILKNHLIILVLERFEIDLGFKDKSVEEVCKDVVNVEVFLTISNLFNNSQYNTTTNFNYKDTQTIIQFLKNSHKYYLEEKYPEISNNIQLMIKKNSDSEILMVERFFEEYKNEVVEHLAYENDIVFPYIIALFDKAMGGGNKNGQITYSVRDYKEHHNDIEEKLADLKNLLIKYLPQKKDKEVRRKILFDLFELEYDLSIHAKIEENILIPLVESMENDLKNNE</sequence>
<comment type="subcellular location">
    <subcellularLocation>
        <location evidence="1">Cytoplasm</location>
    </subcellularLocation>
</comment>
<gene>
    <name evidence="6" type="ORF">LCGC14_2842620</name>
</gene>
<accession>A0A0F8YAY7</accession>
<evidence type="ECO:0000256" key="1">
    <source>
        <dbReference type="ARBA" id="ARBA00004496"/>
    </source>
</evidence>